<dbReference type="PANTHER" id="PTHR45781">
    <property type="entry name" value="AGAP000281-PA"/>
    <property type="match status" value="1"/>
</dbReference>
<sequence>MDVRFYPPPAQPAAAPDAPCLGPSPCLDPYYCNKFDGENMYMSMTEPSQDYVPASQSYPGPSLESEDFNIPPITPPSLPDHSLVHLTAMHPSLPRNIAPKPNNQMPVTVSIANMAVSPPPPLQISPPLHQHLNMQQHQPLTMQQPLGNQLPMQVQSALHSPTMQQGFTLQPDYQTIINPTSTAAQVVTQAMEYVRSGCRNPPPQPVDWNNDYCSSGGMQRDKALYLT</sequence>
<dbReference type="EMBL" id="AK000971">
    <property type="protein sequence ID" value="BAG50841.1"/>
    <property type="molecule type" value="mRNA"/>
</dbReference>
<name>B3KM29_HUMAN</name>
<dbReference type="PANTHER" id="PTHR45781:SF4">
    <property type="entry name" value="THYMOCYTE SELECTION-ASSOCIATED HIGH MOBILITY GROUP BOX PROTEIN TOX"/>
    <property type="match status" value="1"/>
</dbReference>
<protein>
    <submittedName>
        <fullName evidence="4">cDNA FLJ10109 fis, clone HEMBA1002624, highly similar to Thymus high mobility group box protein TOX</fullName>
    </submittedName>
</protein>
<dbReference type="GO" id="GO:0003677">
    <property type="term" value="F:DNA binding"/>
    <property type="evidence" value="ECO:0007669"/>
    <property type="project" value="UniProtKB-KW"/>
</dbReference>
<dbReference type="PeptideAtlas" id="B3KM29"/>
<proteinExistence type="evidence at transcript level"/>
<reference evidence="4" key="1">
    <citation type="journal article" date="2004" name="Nat. Genet.">
        <title>Complete sequencing and characterization of 21,243 full-length human cDNAs.</title>
        <authorList>
            <person name="Ota T."/>
            <person name="Suzuki Y."/>
            <person name="Nishikawa T."/>
            <person name="Otsuki T."/>
            <person name="Sugiyama T."/>
            <person name="Irie R."/>
            <person name="Wakamatsu A."/>
            <person name="Hayashi K."/>
            <person name="Sato H."/>
            <person name="Nagai K."/>
            <person name="Kimura K."/>
            <person name="Makita H."/>
            <person name="Sekine M."/>
            <person name="Obayashi M."/>
            <person name="Nishi T."/>
            <person name="Shibahara T."/>
            <person name="Tanaka T."/>
            <person name="Ishii S."/>
            <person name="Yamamoto J."/>
            <person name="Saito K."/>
            <person name="Kawai Y."/>
            <person name="Isono Y."/>
            <person name="Nakamura Y."/>
            <person name="Nagahari K."/>
            <person name="Murakami K."/>
            <person name="Yasuda T."/>
            <person name="Iwayanagi T."/>
            <person name="Wagatsuma M."/>
            <person name="Shiratori A."/>
            <person name="Sudo H."/>
            <person name="Hosoiri T."/>
            <person name="Kaku Y."/>
            <person name="Kodaira H."/>
            <person name="Kondo H."/>
            <person name="Sugawara M."/>
            <person name="Takahashi M."/>
            <person name="Kanda K."/>
            <person name="Yokoi T."/>
            <person name="Furuya T."/>
            <person name="Kikkawa E."/>
            <person name="Omura Y."/>
            <person name="Abe K."/>
            <person name="Kamihara K."/>
            <person name="Katsuta N."/>
            <person name="Sato K."/>
            <person name="Tanikawa M."/>
            <person name="Yamazaki M."/>
            <person name="Ninomiya K."/>
            <person name="Ishibashi T."/>
            <person name="Yamashita H."/>
            <person name="Murakawa K."/>
            <person name="Fujimori K."/>
            <person name="Tanai H."/>
            <person name="Kimata M."/>
            <person name="Watanabe M."/>
            <person name="Hiraoka S."/>
            <person name="Chiba Y."/>
            <person name="Ishida S."/>
            <person name="Ono Y."/>
            <person name="Takiguchi S."/>
            <person name="Watanabe S."/>
            <person name="Yosida M."/>
            <person name="Hotuta T."/>
            <person name="Kusano J."/>
            <person name="Kanehori K."/>
            <person name="Takahashi-Fujii A."/>
            <person name="Hara H."/>
            <person name="Tanase T."/>
            <person name="Nomura Y."/>
            <person name="Togiya S."/>
            <person name="Komai F."/>
            <person name="Hara R."/>
            <person name="Takeuchi K."/>
            <person name="Arita M."/>
            <person name="Imose N."/>
            <person name="Musashino K."/>
            <person name="Yuuki H."/>
            <person name="Oshima A."/>
            <person name="Sasaki N."/>
            <person name="Aotsuka S."/>
            <person name="Yoshikawa Y."/>
            <person name="Matsunawa H."/>
            <person name="Ichihara T."/>
            <person name="Shiohata N."/>
            <person name="Sano S."/>
            <person name="Moriya S."/>
            <person name="Momiyama H."/>
            <person name="Satoh N."/>
            <person name="Takami S."/>
            <person name="Terashima Y."/>
            <person name="Suzuki O."/>
            <person name="Nakagawa S."/>
            <person name="Senoh A."/>
            <person name="Mizoguchi H."/>
            <person name="Goto Y."/>
            <person name="Shimizu F."/>
            <person name="Wakebe H."/>
            <person name="Hishigaki H."/>
            <person name="Watanabe T."/>
            <person name="Sugiyama A."/>
            <person name="Takemoto M."/>
            <person name="Kawakami B."/>
            <person name="Yamazaki M."/>
            <person name="Watanabe K."/>
            <person name="Kumagai A."/>
            <person name="Itakura S."/>
            <person name="Fukuzumi Y."/>
            <person name="Fujimori Y."/>
            <person name="Komiyama M."/>
            <person name="Tashiro H."/>
            <person name="Tanigami A."/>
            <person name="Fujiwara T."/>
            <person name="Ono T."/>
            <person name="Yamada K."/>
            <person name="Fujii Y."/>
            <person name="Ozaki K."/>
            <person name="Hirao M."/>
            <person name="Ohmori Y."/>
            <person name="Kawabata A."/>
            <person name="Hikiji T."/>
            <person name="Kobatake N."/>
            <person name="Inagaki H."/>
            <person name="Ikema Y."/>
            <person name="Okamoto S."/>
            <person name="Okitani R."/>
            <person name="Kawakami T."/>
            <person name="Noguchi S."/>
            <person name="Itoh T."/>
            <person name="Shigeta K."/>
            <person name="Senba T."/>
            <person name="Matsumura K."/>
            <person name="Nakajima Y."/>
            <person name="Mizuno T."/>
            <person name="Morinaga M."/>
            <person name="Sasaki M."/>
            <person name="Togashi T."/>
            <person name="Oyama M."/>
            <person name="Hata H."/>
            <person name="Watanabe M."/>
            <person name="Komatsu T."/>
            <person name="Mizushima-Sugano J."/>
            <person name="Satoh T."/>
            <person name="Shirai Y."/>
            <person name="Takahashi Y."/>
            <person name="Nakagawa K."/>
            <person name="Okumura K."/>
            <person name="Nagase T."/>
            <person name="Nomura N."/>
            <person name="Kikuchi H."/>
            <person name="Masuho Y."/>
            <person name="Yamashita R."/>
            <person name="Nakai K."/>
            <person name="Yada T."/>
            <person name="Nakamura Y."/>
            <person name="Ohara O."/>
            <person name="Isogai T."/>
            <person name="Sugano S."/>
        </authorList>
    </citation>
    <scope>NUCLEOTIDE SEQUENCE</scope>
    <source>
        <tissue evidence="4">Whole embryo</tissue>
    </source>
</reference>
<dbReference type="GO" id="GO:0005634">
    <property type="term" value="C:nucleus"/>
    <property type="evidence" value="ECO:0007669"/>
    <property type="project" value="UniProtKB-SubCell"/>
</dbReference>
<comment type="subcellular location">
    <subcellularLocation>
        <location evidence="1">Nucleus</location>
    </subcellularLocation>
</comment>
<organism evidence="4">
    <name type="scientific">Homo sapiens</name>
    <name type="common">Human</name>
    <dbReference type="NCBI Taxonomy" id="9606"/>
    <lineage>
        <taxon>Eukaryota</taxon>
        <taxon>Metazoa</taxon>
        <taxon>Chordata</taxon>
        <taxon>Craniata</taxon>
        <taxon>Vertebrata</taxon>
        <taxon>Euteleostomi</taxon>
        <taxon>Mammalia</taxon>
        <taxon>Eutheria</taxon>
        <taxon>Euarchontoglires</taxon>
        <taxon>Primates</taxon>
        <taxon>Haplorrhini</taxon>
        <taxon>Catarrhini</taxon>
        <taxon>Hominidae</taxon>
        <taxon>Homo</taxon>
    </lineage>
</organism>
<keyword evidence="2" id="KW-0238">DNA-binding</keyword>
<evidence type="ECO:0000313" key="4">
    <source>
        <dbReference type="EMBL" id="BAG50841.1"/>
    </source>
</evidence>
<evidence type="ECO:0000256" key="2">
    <source>
        <dbReference type="ARBA" id="ARBA00023125"/>
    </source>
</evidence>
<evidence type="ECO:0000256" key="1">
    <source>
        <dbReference type="ARBA" id="ARBA00004123"/>
    </source>
</evidence>
<evidence type="ECO:0000256" key="3">
    <source>
        <dbReference type="ARBA" id="ARBA00023242"/>
    </source>
</evidence>
<accession>B3KM29</accession>
<dbReference type="InterPro" id="IPR051365">
    <property type="entry name" value="TOX_HMG-box_domain"/>
</dbReference>
<keyword evidence="3" id="KW-0539">Nucleus</keyword>
<dbReference type="AlphaFoldDB" id="B3KM29"/>